<dbReference type="EMBL" id="PYAS01000017">
    <property type="protein sequence ID" value="PSL23166.1"/>
    <property type="molecule type" value="Genomic_DNA"/>
</dbReference>
<evidence type="ECO:0000256" key="1">
    <source>
        <dbReference type="ARBA" id="ARBA00035885"/>
    </source>
</evidence>
<dbReference type="RefSeq" id="WP_106598805.1">
    <property type="nucleotide sequence ID" value="NZ_PYAS01000017.1"/>
</dbReference>
<keyword evidence="4" id="KW-1185">Reference proteome</keyword>
<organism evidence="3 4">
    <name type="scientific">Dyadobacter jiangsuensis</name>
    <dbReference type="NCBI Taxonomy" id="1591085"/>
    <lineage>
        <taxon>Bacteria</taxon>
        <taxon>Pseudomonadati</taxon>
        <taxon>Bacteroidota</taxon>
        <taxon>Cytophagia</taxon>
        <taxon>Cytophagales</taxon>
        <taxon>Spirosomataceae</taxon>
        <taxon>Dyadobacter</taxon>
    </lineage>
</organism>
<dbReference type="AlphaFoldDB" id="A0A2P8FN69"/>
<dbReference type="InterPro" id="IPR043472">
    <property type="entry name" value="Macro_dom-like"/>
</dbReference>
<reference evidence="3 4" key="1">
    <citation type="submission" date="2018-03" db="EMBL/GenBank/DDBJ databases">
        <title>Genomic Encyclopedia of Archaeal and Bacterial Type Strains, Phase II (KMG-II): from individual species to whole genera.</title>
        <authorList>
            <person name="Goeker M."/>
        </authorList>
    </citation>
    <scope>NUCLEOTIDE SEQUENCE [LARGE SCALE GENOMIC DNA]</scope>
    <source>
        <strain evidence="3 4">DSM 29057</strain>
    </source>
</reference>
<proteinExistence type="predicted"/>
<comment type="caution">
    <text evidence="3">The sequence shown here is derived from an EMBL/GenBank/DDBJ whole genome shotgun (WGS) entry which is preliminary data.</text>
</comment>
<dbReference type="SUPFAM" id="SSF52949">
    <property type="entry name" value="Macro domain-like"/>
    <property type="match status" value="1"/>
</dbReference>
<dbReference type="PANTHER" id="PTHR12521:SF0">
    <property type="entry name" value="ADP-RIBOSE GLYCOHYDROLASE OARD1"/>
    <property type="match status" value="1"/>
</dbReference>
<accession>A0A2P8FN69</accession>
<gene>
    <name evidence="3" type="ORF">CLV60_11743</name>
</gene>
<dbReference type="InterPro" id="IPR002589">
    <property type="entry name" value="Macro_dom"/>
</dbReference>
<comment type="catalytic activity">
    <reaction evidence="1">
        <text>an N-(ADP-alpha-D-ribosyl)-thymidine in DNA + H2O = a thymidine in DNA + ADP-D-ribose</text>
        <dbReference type="Rhea" id="RHEA:71655"/>
        <dbReference type="Rhea" id="RHEA-COMP:13556"/>
        <dbReference type="Rhea" id="RHEA-COMP:18051"/>
        <dbReference type="ChEBI" id="CHEBI:15377"/>
        <dbReference type="ChEBI" id="CHEBI:57967"/>
        <dbReference type="ChEBI" id="CHEBI:137386"/>
        <dbReference type="ChEBI" id="CHEBI:191199"/>
    </reaction>
    <physiologicalReaction direction="left-to-right" evidence="1">
        <dbReference type="Rhea" id="RHEA:71656"/>
    </physiologicalReaction>
</comment>
<dbReference type="Proteomes" id="UP000241964">
    <property type="component" value="Unassembled WGS sequence"/>
</dbReference>
<evidence type="ECO:0000313" key="3">
    <source>
        <dbReference type="EMBL" id="PSL23166.1"/>
    </source>
</evidence>
<evidence type="ECO:0000259" key="2">
    <source>
        <dbReference type="PROSITE" id="PS51154"/>
    </source>
</evidence>
<dbReference type="PANTHER" id="PTHR12521">
    <property type="entry name" value="PROTEIN C6ORF130"/>
    <property type="match status" value="1"/>
</dbReference>
<protein>
    <submittedName>
        <fullName evidence="3">O-acetyl-ADP-ribose deacetylase (Regulator of RNase III)</fullName>
    </submittedName>
</protein>
<dbReference type="SMART" id="SM00506">
    <property type="entry name" value="A1pp"/>
    <property type="match status" value="1"/>
</dbReference>
<dbReference type="Pfam" id="PF01661">
    <property type="entry name" value="Macro"/>
    <property type="match status" value="1"/>
</dbReference>
<dbReference type="GO" id="GO:0140291">
    <property type="term" value="P:peptidyl-glutamate ADP-deribosylation"/>
    <property type="evidence" value="ECO:0007669"/>
    <property type="project" value="TreeGrafter"/>
</dbReference>
<dbReference type="PROSITE" id="PS51154">
    <property type="entry name" value="MACRO"/>
    <property type="match status" value="1"/>
</dbReference>
<feature type="domain" description="Macro" evidence="2">
    <location>
        <begin position="1"/>
        <end position="165"/>
    </location>
</feature>
<dbReference type="CDD" id="cd02901">
    <property type="entry name" value="Macro_Poa1p-like"/>
    <property type="match status" value="1"/>
</dbReference>
<dbReference type="OrthoDB" id="9780211at2"/>
<sequence>MIRFSTGDLLQAKTEALVNTVNTVGVMGKGIALQFKEAFPHNYKIYADTCKRHELAPGKLLAVWDNNMLLGKRLIINFPTKTHWRKPSEYSFVEDGLIALRELISEQKISSIAVPPLGCGNGGLDWHIVKPMIEEHLDGLNSEIVVFEPNDHIKAILQKRAPTKAVKLTPARAQLLYALFAYESMGEHSSLFAANKLAYFYQRLGQPLQLTFTAQHYGPYAIGVEKVLYALNGVYLKGLEQGQAKAFEPLMLNYEKWQEVNDYINSELSPEAKAINQKLLALISGFSSDLSLEILATTDFILQHNPEFGIDEIMERIKSSSKRKGDLVKREYVEIAVGHLRDMELVESSFSF</sequence>
<dbReference type="InterPro" id="IPR050892">
    <property type="entry name" value="ADP-ribose_metab_enzymes"/>
</dbReference>
<name>A0A2P8FN69_9BACT</name>
<dbReference type="Gene3D" id="3.40.220.10">
    <property type="entry name" value="Leucine Aminopeptidase, subunit E, domain 1"/>
    <property type="match status" value="1"/>
</dbReference>
<evidence type="ECO:0000313" key="4">
    <source>
        <dbReference type="Proteomes" id="UP000241964"/>
    </source>
</evidence>